<dbReference type="InterPro" id="IPR019734">
    <property type="entry name" value="TPR_rpt"/>
</dbReference>
<dbReference type="Pfam" id="PF24125">
    <property type="entry name" value="Cds6_C"/>
    <property type="match status" value="1"/>
</dbReference>
<evidence type="ECO:0000256" key="3">
    <source>
        <dbReference type="PROSITE-ProRule" id="PRU00339"/>
    </source>
</evidence>
<evidence type="ECO:0000313" key="6">
    <source>
        <dbReference type="EMBL" id="CEN55423.1"/>
    </source>
</evidence>
<gene>
    <name evidence="6" type="ORF">BN1209_0373</name>
</gene>
<dbReference type="Pfam" id="PF14559">
    <property type="entry name" value="TPR_19"/>
    <property type="match status" value="1"/>
</dbReference>
<evidence type="ECO:0000256" key="2">
    <source>
        <dbReference type="ARBA" id="ARBA00022803"/>
    </source>
</evidence>
<keyword evidence="1" id="KW-0677">Repeat</keyword>
<dbReference type="SUPFAM" id="SSF54427">
    <property type="entry name" value="NTF2-like"/>
    <property type="match status" value="1"/>
</dbReference>
<dbReference type="InterPro" id="IPR032710">
    <property type="entry name" value="NTF2-like_dom_sf"/>
</dbReference>
<keyword evidence="2 3" id="KW-0802">TPR repeat</keyword>
<accession>A0A0B7IT09</accession>
<dbReference type="Gene3D" id="3.10.450.50">
    <property type="match status" value="1"/>
</dbReference>
<dbReference type="KEGG" id="mbac:BN1209_0373"/>
<sequence length="386" mass="42045">MTRIIHPVVRSLKSLNKYGLLCCASGAKTGFLIESAPHQTAKKYITMVMSRTLSIRLLLVLILSFSSFVNADDLKDIAQQASQGQPSAAMERVNNHISANPNDVQALFMRGVMLAEQGKKDEAIKAFTDITQRFPALPEPYNNLAVLYADQGQFDKAKQALESAIKTHPSYATAHENLGDIYSKMASEAYGKALQLDTANARAQNKLLLIKDLLSASGKTASAISAKPAHINTTTLPATPDSAYGNKVADSIKSTEPGKTNTKLESSNDVGRADTQSVVTAVNKWASAWSNKDINAYLDAYADGFKTPDGLSRKAWEAMRRERINKPGKIEVSVSNINVHLDDSSHATASFKQSYHSGNLSQKTSKVLVFVFTNGKWLIVQEKANH</sequence>
<dbReference type="InterPro" id="IPR056203">
    <property type="entry name" value="Cds6_C"/>
</dbReference>
<dbReference type="InterPro" id="IPR050498">
    <property type="entry name" value="Ycf3"/>
</dbReference>
<dbReference type="AlphaFoldDB" id="A0A0B7IT09"/>
<organism evidence="6 7">
    <name type="scientific">Candidatus Methylopumilus turicensis</name>
    <dbReference type="NCBI Taxonomy" id="1581680"/>
    <lineage>
        <taxon>Bacteria</taxon>
        <taxon>Pseudomonadati</taxon>
        <taxon>Pseudomonadota</taxon>
        <taxon>Betaproteobacteria</taxon>
        <taxon>Nitrosomonadales</taxon>
        <taxon>Methylophilaceae</taxon>
        <taxon>Candidatus Methylopumilus</taxon>
    </lineage>
</organism>
<keyword evidence="4" id="KW-0812">Transmembrane</keyword>
<dbReference type="SUPFAM" id="SSF48452">
    <property type="entry name" value="TPR-like"/>
    <property type="match status" value="1"/>
</dbReference>
<keyword evidence="7" id="KW-1185">Reference proteome</keyword>
<dbReference type="PANTHER" id="PTHR44858">
    <property type="entry name" value="TETRATRICOPEPTIDE REPEAT PROTEIN 6"/>
    <property type="match status" value="1"/>
</dbReference>
<name>A0A0B7IT09_9PROT</name>
<dbReference type="Gene3D" id="1.25.40.10">
    <property type="entry name" value="Tetratricopeptide repeat domain"/>
    <property type="match status" value="1"/>
</dbReference>
<dbReference type="SMART" id="SM00028">
    <property type="entry name" value="TPR"/>
    <property type="match status" value="3"/>
</dbReference>
<keyword evidence="4" id="KW-0472">Membrane</keyword>
<evidence type="ECO:0000256" key="4">
    <source>
        <dbReference type="SAM" id="Phobius"/>
    </source>
</evidence>
<evidence type="ECO:0000256" key="1">
    <source>
        <dbReference type="ARBA" id="ARBA00022737"/>
    </source>
</evidence>
<dbReference type="HOGENOM" id="CLU_037727_0_0_4"/>
<evidence type="ECO:0000313" key="7">
    <source>
        <dbReference type="Proteomes" id="UP000056322"/>
    </source>
</evidence>
<evidence type="ECO:0000259" key="5">
    <source>
        <dbReference type="Pfam" id="PF24125"/>
    </source>
</evidence>
<dbReference type="EMBL" id="LN794158">
    <property type="protein sequence ID" value="CEN55423.1"/>
    <property type="molecule type" value="Genomic_DNA"/>
</dbReference>
<protein>
    <submittedName>
        <fullName evidence="6">Tetratricopeptide TPR_2 repeat protein</fullName>
    </submittedName>
</protein>
<dbReference type="PANTHER" id="PTHR44858:SF1">
    <property type="entry name" value="UDP-N-ACETYLGLUCOSAMINE--PEPTIDE N-ACETYLGLUCOSAMINYLTRANSFERASE SPINDLY-RELATED"/>
    <property type="match status" value="1"/>
</dbReference>
<keyword evidence="4" id="KW-1133">Transmembrane helix</keyword>
<feature type="domain" description="Cds6 C-terminal" evidence="5">
    <location>
        <begin position="278"/>
        <end position="383"/>
    </location>
</feature>
<reference evidence="7" key="1">
    <citation type="submission" date="2014-12" db="EMBL/GenBank/DDBJ databases">
        <authorList>
            <person name="Salcher M.M."/>
        </authorList>
    </citation>
    <scope>NUCLEOTIDE SEQUENCE [LARGE SCALE GENOMIC DNA]</scope>
    <source>
        <strain evidence="7">MMS-10A-171</strain>
    </source>
</reference>
<feature type="repeat" description="TPR" evidence="3">
    <location>
        <begin position="138"/>
        <end position="171"/>
    </location>
</feature>
<dbReference type="InterPro" id="IPR011990">
    <property type="entry name" value="TPR-like_helical_dom_sf"/>
</dbReference>
<proteinExistence type="predicted"/>
<dbReference type="PROSITE" id="PS50005">
    <property type="entry name" value="TPR"/>
    <property type="match status" value="1"/>
</dbReference>
<dbReference type="STRING" id="1581680.BN1209_0373"/>
<feature type="transmembrane region" description="Helical" evidence="4">
    <location>
        <begin position="53"/>
        <end position="71"/>
    </location>
</feature>
<dbReference type="Proteomes" id="UP000056322">
    <property type="component" value="Chromosome 1"/>
</dbReference>